<evidence type="ECO:0000256" key="1">
    <source>
        <dbReference type="ARBA" id="ARBA00006484"/>
    </source>
</evidence>
<comment type="caution">
    <text evidence="4">The sequence shown here is derived from an EMBL/GenBank/DDBJ whole genome shotgun (WGS) entry which is preliminary data.</text>
</comment>
<keyword evidence="3" id="KW-0560">Oxidoreductase</keyword>
<dbReference type="InterPro" id="IPR036291">
    <property type="entry name" value="NAD(P)-bd_dom_sf"/>
</dbReference>
<comment type="similarity">
    <text evidence="1">Belongs to the short-chain dehydrogenases/reductases (SDR) family.</text>
</comment>
<evidence type="ECO:0000313" key="4">
    <source>
        <dbReference type="EMBL" id="KAJ5450574.1"/>
    </source>
</evidence>
<keyword evidence="2" id="KW-0521">NADP</keyword>
<evidence type="ECO:0000256" key="2">
    <source>
        <dbReference type="ARBA" id="ARBA00022857"/>
    </source>
</evidence>
<sequence>MGSNAKTVIATGASSGLGFESVKQLLEQSEPYHFILGARDTKRTQAAYDALGFDSTKHSVHILPLDLKDLRSVQVFVQKALAQLDRHKIDYLFLAAGTLDNAKGPGPNGSQWCDGFVVNHLSQHYLVHLIRETLIASQTRIVIVSSGAIRNVRGQDPKTLDVDLKANSGAGNRVVYSASKFTQLLGAHYWRRHLPECTIVAVSPGLVPSTKLATDFGLSMDMPDAKTIPEGARSLLDAFTRNDIPVDPEQIFLTSWGEWWPKDVYAMSLDINLQNKWCLGREEIEKAEGLAGES</sequence>
<evidence type="ECO:0000313" key="5">
    <source>
        <dbReference type="Proteomes" id="UP001213681"/>
    </source>
</evidence>
<dbReference type="SUPFAM" id="SSF51735">
    <property type="entry name" value="NAD(P)-binding Rossmann-fold domains"/>
    <property type="match status" value="1"/>
</dbReference>
<dbReference type="GeneID" id="81600648"/>
<dbReference type="AlphaFoldDB" id="A0AAD6C5T1"/>
<protein>
    <submittedName>
        <fullName evidence="4">Uncharacterized protein</fullName>
    </submittedName>
</protein>
<name>A0AAD6C5T1_9EURO</name>
<dbReference type="RefSeq" id="XP_056766109.1">
    <property type="nucleotide sequence ID" value="XM_056910405.1"/>
</dbReference>
<dbReference type="Proteomes" id="UP001213681">
    <property type="component" value="Unassembled WGS sequence"/>
</dbReference>
<dbReference type="Pfam" id="PF00106">
    <property type="entry name" value="adh_short"/>
    <property type="match status" value="1"/>
</dbReference>
<dbReference type="PANTHER" id="PTHR24320">
    <property type="entry name" value="RETINOL DEHYDROGENASE"/>
    <property type="match status" value="1"/>
</dbReference>
<accession>A0AAD6C5T1</accession>
<gene>
    <name evidence="4" type="ORF">N7458_007023</name>
</gene>
<dbReference type="GO" id="GO:0016491">
    <property type="term" value="F:oxidoreductase activity"/>
    <property type="evidence" value="ECO:0007669"/>
    <property type="project" value="UniProtKB-KW"/>
</dbReference>
<dbReference type="PANTHER" id="PTHR24320:SF148">
    <property type="entry name" value="NAD(P)-BINDING ROSSMANN-FOLD SUPERFAMILY PROTEIN"/>
    <property type="match status" value="1"/>
</dbReference>
<organism evidence="4 5">
    <name type="scientific">Penicillium daleae</name>
    <dbReference type="NCBI Taxonomy" id="63821"/>
    <lineage>
        <taxon>Eukaryota</taxon>
        <taxon>Fungi</taxon>
        <taxon>Dikarya</taxon>
        <taxon>Ascomycota</taxon>
        <taxon>Pezizomycotina</taxon>
        <taxon>Eurotiomycetes</taxon>
        <taxon>Eurotiomycetidae</taxon>
        <taxon>Eurotiales</taxon>
        <taxon>Aspergillaceae</taxon>
        <taxon>Penicillium</taxon>
    </lineage>
</organism>
<dbReference type="InterPro" id="IPR002347">
    <property type="entry name" value="SDR_fam"/>
</dbReference>
<proteinExistence type="inferred from homology"/>
<reference evidence="4" key="2">
    <citation type="journal article" date="2023" name="IMA Fungus">
        <title>Comparative genomic study of the Penicillium genus elucidates a diverse pangenome and 15 lateral gene transfer events.</title>
        <authorList>
            <person name="Petersen C."/>
            <person name="Sorensen T."/>
            <person name="Nielsen M.R."/>
            <person name="Sondergaard T.E."/>
            <person name="Sorensen J.L."/>
            <person name="Fitzpatrick D.A."/>
            <person name="Frisvad J.C."/>
            <person name="Nielsen K.L."/>
        </authorList>
    </citation>
    <scope>NUCLEOTIDE SEQUENCE</scope>
    <source>
        <strain evidence="4">IBT 16125</strain>
    </source>
</reference>
<keyword evidence="5" id="KW-1185">Reference proteome</keyword>
<evidence type="ECO:0000256" key="3">
    <source>
        <dbReference type="ARBA" id="ARBA00023002"/>
    </source>
</evidence>
<dbReference type="EMBL" id="JAPVEA010000006">
    <property type="protein sequence ID" value="KAJ5450574.1"/>
    <property type="molecule type" value="Genomic_DNA"/>
</dbReference>
<reference evidence="4" key="1">
    <citation type="submission" date="2022-12" db="EMBL/GenBank/DDBJ databases">
        <authorList>
            <person name="Petersen C."/>
        </authorList>
    </citation>
    <scope>NUCLEOTIDE SEQUENCE</scope>
    <source>
        <strain evidence="4">IBT 16125</strain>
    </source>
</reference>
<dbReference type="Gene3D" id="3.40.50.720">
    <property type="entry name" value="NAD(P)-binding Rossmann-like Domain"/>
    <property type="match status" value="1"/>
</dbReference>